<keyword evidence="4 6" id="KW-1133">Transmembrane helix</keyword>
<accession>A0A9D1RTW2</accession>
<comment type="similarity">
    <text evidence="6">Belongs to the ABC-4 integral membrane protein family.</text>
</comment>
<organism evidence="8 9">
    <name type="scientific">Candidatus Flavonifractor merdipullorum</name>
    <dbReference type="NCBI Taxonomy" id="2838590"/>
    <lineage>
        <taxon>Bacteria</taxon>
        <taxon>Bacillati</taxon>
        <taxon>Bacillota</taxon>
        <taxon>Clostridia</taxon>
        <taxon>Eubacteriales</taxon>
        <taxon>Oscillospiraceae</taxon>
        <taxon>Flavonifractor</taxon>
    </lineage>
</organism>
<dbReference type="AlphaFoldDB" id="A0A9D1RTW2"/>
<feature type="transmembrane region" description="Helical" evidence="6">
    <location>
        <begin position="542"/>
        <end position="565"/>
    </location>
</feature>
<keyword evidence="3 6" id="KW-0812">Transmembrane</keyword>
<proteinExistence type="inferred from homology"/>
<dbReference type="InterPro" id="IPR003838">
    <property type="entry name" value="ABC3_permease_C"/>
</dbReference>
<dbReference type="EMBL" id="DXGA01000084">
    <property type="protein sequence ID" value="HIW93654.1"/>
    <property type="molecule type" value="Genomic_DNA"/>
</dbReference>
<protein>
    <submittedName>
        <fullName evidence="8">FtsX-like permease family protein</fullName>
    </submittedName>
</protein>
<feature type="transmembrane region" description="Helical" evidence="6">
    <location>
        <begin position="204"/>
        <end position="226"/>
    </location>
</feature>
<feature type="domain" description="ABC3 transporter permease C-terminal" evidence="7">
    <location>
        <begin position="65"/>
        <end position="184"/>
    </location>
</feature>
<evidence type="ECO:0000256" key="3">
    <source>
        <dbReference type="ARBA" id="ARBA00022692"/>
    </source>
</evidence>
<evidence type="ECO:0000256" key="5">
    <source>
        <dbReference type="ARBA" id="ARBA00023136"/>
    </source>
</evidence>
<dbReference type="PIRSF" id="PIRSF018968">
    <property type="entry name" value="ABC_permease_BceB"/>
    <property type="match status" value="1"/>
</dbReference>
<comment type="caution">
    <text evidence="8">The sequence shown here is derived from an EMBL/GenBank/DDBJ whole genome shotgun (WGS) entry which is preliminary data.</text>
</comment>
<dbReference type="PANTHER" id="PTHR46795:SF3">
    <property type="entry name" value="ABC TRANSPORTER PERMEASE"/>
    <property type="match status" value="1"/>
</dbReference>
<keyword evidence="2 6" id="KW-1003">Cell membrane</keyword>
<evidence type="ECO:0000256" key="4">
    <source>
        <dbReference type="ARBA" id="ARBA00022989"/>
    </source>
</evidence>
<feature type="transmembrane region" description="Helical" evidence="6">
    <location>
        <begin position="238"/>
        <end position="261"/>
    </location>
</feature>
<feature type="transmembrane region" description="Helical" evidence="6">
    <location>
        <begin position="55"/>
        <end position="81"/>
    </location>
</feature>
<feature type="transmembrane region" description="Helical" evidence="6">
    <location>
        <begin position="164"/>
        <end position="183"/>
    </location>
</feature>
<dbReference type="GO" id="GO:0005886">
    <property type="term" value="C:plasma membrane"/>
    <property type="evidence" value="ECO:0007669"/>
    <property type="project" value="UniProtKB-SubCell"/>
</dbReference>
<keyword evidence="6" id="KW-0813">Transport</keyword>
<evidence type="ECO:0000259" key="7">
    <source>
        <dbReference type="Pfam" id="PF02687"/>
    </source>
</evidence>
<dbReference type="PANTHER" id="PTHR46795">
    <property type="entry name" value="ABC TRANSPORTER PERMEASE-RELATED-RELATED"/>
    <property type="match status" value="1"/>
</dbReference>
<evidence type="ECO:0000256" key="1">
    <source>
        <dbReference type="ARBA" id="ARBA00004651"/>
    </source>
</evidence>
<feature type="transmembrane region" description="Helical" evidence="6">
    <location>
        <begin position="111"/>
        <end position="144"/>
    </location>
</feature>
<sequence>MFCKLALRNVRRSVRDYTLYFLTLMFGVCVFYVFNSLENQWVMEALAANGRNVNYTGVILRLVDVISVFVVVVLACLILYANHFMLRRRKKELGTYLLLGMTQRNVSIILFLETLCIGLLALAAGLLMGFLAAQLLSAFTASLFQVVVEEFSFVFSWKGVGKTVLYFAIMFLLVMLFNAVTVSRKKLIDLLRAQRENQQLRLRSVTASAVMLIVGVVLLAVAYAMLLRRGLLRVDELFWVMLAMGTVGTLLFFRSLSGFLLKLCKGNRRFYYRGLNCFVLRQFNASINTNYLSMTVVCLLLLLAIGVTACSVGVNLTVEGKADRQAPVDMTLFVEMDDFTAEDMAQCMKDAGFDLDTCLEEYVIVQRPVLRIEGETKEKWGTMFLYTISLSDFNELLALQGEAPMTLAPERYGLAVGTEPEEYMDQQKDGWKEGKTLEVGGQVLRADPEFCHTGALYTTSSSISTVFVLPDDVMESIQPEEISIMDLFLAGNYPKGAEDETEDRLWDSYFDFQDKLTEKGSGYSMSFSTKQTEYMEAMGTKLLVLFLGLYLGIIFLVTSAAVLALQQLSQAADNLQRYQVLSRLGVEENMRDRSVYTQIFLAFFLPLSLAIVHSIVGIKAANEVIQQLGKLDAVSSTVTTAVIILLVYGAYFGATCAGARRMVRGK</sequence>
<feature type="transmembrane region" description="Helical" evidence="6">
    <location>
        <begin position="599"/>
        <end position="618"/>
    </location>
</feature>
<evidence type="ECO:0000256" key="2">
    <source>
        <dbReference type="ARBA" id="ARBA00022475"/>
    </source>
</evidence>
<dbReference type="GO" id="GO:0055085">
    <property type="term" value="P:transmembrane transport"/>
    <property type="evidence" value="ECO:0007669"/>
    <property type="project" value="UniProtKB-UniRule"/>
</dbReference>
<gene>
    <name evidence="8" type="ORF">H9868_03850</name>
</gene>
<feature type="transmembrane region" description="Helical" evidence="6">
    <location>
        <begin position="17"/>
        <end position="35"/>
    </location>
</feature>
<keyword evidence="5 6" id="KW-0472">Membrane</keyword>
<reference evidence="8" key="2">
    <citation type="submission" date="2021-04" db="EMBL/GenBank/DDBJ databases">
        <authorList>
            <person name="Gilroy R."/>
        </authorList>
    </citation>
    <scope>NUCLEOTIDE SEQUENCE</scope>
    <source>
        <strain evidence="8">ChiGjej6B6-1540</strain>
    </source>
</reference>
<dbReference type="InterPro" id="IPR027022">
    <property type="entry name" value="ABC_permease_BceB-typ"/>
</dbReference>
<feature type="transmembrane region" description="Helical" evidence="6">
    <location>
        <begin position="291"/>
        <end position="314"/>
    </location>
</feature>
<name>A0A9D1RTW2_9FIRM</name>
<comment type="subcellular location">
    <subcellularLocation>
        <location evidence="1 6">Cell membrane</location>
        <topology evidence="1 6">Multi-pass membrane protein</topology>
    </subcellularLocation>
</comment>
<feature type="transmembrane region" description="Helical" evidence="6">
    <location>
        <begin position="638"/>
        <end position="659"/>
    </location>
</feature>
<dbReference type="Pfam" id="PF02687">
    <property type="entry name" value="FtsX"/>
    <property type="match status" value="1"/>
</dbReference>
<dbReference type="Proteomes" id="UP000824192">
    <property type="component" value="Unassembled WGS sequence"/>
</dbReference>
<dbReference type="InterPro" id="IPR052536">
    <property type="entry name" value="ABC-4_Integral_Memb_Prot"/>
</dbReference>
<evidence type="ECO:0000256" key="6">
    <source>
        <dbReference type="PIRNR" id="PIRNR018968"/>
    </source>
</evidence>
<evidence type="ECO:0000313" key="8">
    <source>
        <dbReference type="EMBL" id="HIW93654.1"/>
    </source>
</evidence>
<evidence type="ECO:0000313" key="9">
    <source>
        <dbReference type="Proteomes" id="UP000824192"/>
    </source>
</evidence>
<reference evidence="8" key="1">
    <citation type="journal article" date="2021" name="PeerJ">
        <title>Extensive microbial diversity within the chicken gut microbiome revealed by metagenomics and culture.</title>
        <authorList>
            <person name="Gilroy R."/>
            <person name="Ravi A."/>
            <person name="Getino M."/>
            <person name="Pursley I."/>
            <person name="Horton D.L."/>
            <person name="Alikhan N.F."/>
            <person name="Baker D."/>
            <person name="Gharbi K."/>
            <person name="Hall N."/>
            <person name="Watson M."/>
            <person name="Adriaenssens E.M."/>
            <person name="Foster-Nyarko E."/>
            <person name="Jarju S."/>
            <person name="Secka A."/>
            <person name="Antonio M."/>
            <person name="Oren A."/>
            <person name="Chaudhuri R.R."/>
            <person name="La Ragione R."/>
            <person name="Hildebrand F."/>
            <person name="Pallen M.J."/>
        </authorList>
    </citation>
    <scope>NUCLEOTIDE SEQUENCE</scope>
    <source>
        <strain evidence="8">ChiGjej6B6-1540</strain>
    </source>
</reference>